<feature type="region of interest" description="Disordered" evidence="1">
    <location>
        <begin position="185"/>
        <end position="212"/>
    </location>
</feature>
<dbReference type="VEuPathDB" id="ToxoDB:EMH_0006520"/>
<dbReference type="InterPro" id="IPR027417">
    <property type="entry name" value="P-loop_NTPase"/>
</dbReference>
<protein>
    <recommendedName>
        <fullName evidence="4">Helicase C-terminal domain-containing protein</fullName>
    </recommendedName>
</protein>
<dbReference type="RefSeq" id="XP_037878336.1">
    <property type="nucleotide sequence ID" value="XM_038022482.1"/>
</dbReference>
<reference evidence="2" key="2">
    <citation type="submission" date="2013-10" db="EMBL/GenBank/DDBJ databases">
        <authorList>
            <person name="Aslett M."/>
        </authorList>
    </citation>
    <scope>NUCLEOTIDE SEQUENCE [LARGE SCALE GENOMIC DNA]</scope>
    <source>
        <strain evidence="2">Houghton</strain>
    </source>
</reference>
<reference evidence="2" key="1">
    <citation type="submission" date="2013-10" db="EMBL/GenBank/DDBJ databases">
        <title>Genomic analysis of the causative agents of coccidiosis in chickens.</title>
        <authorList>
            <person name="Reid A.J."/>
            <person name="Blake D."/>
            <person name="Billington K."/>
            <person name="Browne H."/>
            <person name="Dunn M."/>
            <person name="Hung S."/>
            <person name="Kawahara F."/>
            <person name="Miranda-Saavedra D."/>
            <person name="Mourier T."/>
            <person name="Nagra H."/>
            <person name="Otto T.D."/>
            <person name="Rawlings N."/>
            <person name="Sanchez A."/>
            <person name="Sanders M."/>
            <person name="Subramaniam C."/>
            <person name="Tay Y."/>
            <person name="Dear P."/>
            <person name="Doerig C."/>
            <person name="Gruber A."/>
            <person name="Parkinson J."/>
            <person name="Shirley M."/>
            <person name="Wan K.L."/>
            <person name="Berriman M."/>
            <person name="Tomley F."/>
            <person name="Pain A."/>
        </authorList>
    </citation>
    <scope>NUCLEOTIDE SEQUENCE [LARGE SCALE GENOMIC DNA]</scope>
    <source>
        <strain evidence="2">Houghton</strain>
    </source>
</reference>
<sequence length="398" mass="42716">MAEVLLQLLVQSRYPSTGVAGATVDVPNGKFEEPEPQGSQQAKTVSSSGPPLPLQVLAASATLGRPLHRYLANLTRWKQQQLVLLQAREPPLEGFPFNRFSNDPQPSSLKRWQPVSGAFATPQQRMKAAFERLADRGLLGLPRLPRDSSEPPQVARLGLGMDSPPNAFKAVLPIIRSADAGSMSPKGRVGISSSVAPQQSPLSVGTPGDAFGQPPLSVGTPGDAFGHTATHCRRRGQTIPSCISHALFPVPDNSAETLAAAAADVCSRLRPRRALLLLQDGSSLRTLQLYMNAQGHKAEVLILLGRVKNVKDYIHLAGRVGRCGQDGLSVAISDDATQRQAILPSTYTAAPQKDSICLWLDKSLSVPHASQLFSGFCSCPWIVSQPNLLYHVVSLFVR</sequence>
<dbReference type="Proteomes" id="UP000030744">
    <property type="component" value="Unassembled WGS sequence"/>
</dbReference>
<dbReference type="AlphaFoldDB" id="U6KIG9"/>
<name>U6KIG9_9EIME</name>
<evidence type="ECO:0000313" key="3">
    <source>
        <dbReference type="Proteomes" id="UP000030744"/>
    </source>
</evidence>
<evidence type="ECO:0000313" key="2">
    <source>
        <dbReference type="EMBL" id="CDJ36047.1"/>
    </source>
</evidence>
<dbReference type="GeneID" id="60403751"/>
<feature type="compositionally biased region" description="Polar residues" evidence="1">
    <location>
        <begin position="191"/>
        <end position="203"/>
    </location>
</feature>
<keyword evidence="3" id="KW-1185">Reference proteome</keyword>
<dbReference type="SUPFAM" id="SSF52540">
    <property type="entry name" value="P-loop containing nucleoside triphosphate hydrolases"/>
    <property type="match status" value="1"/>
</dbReference>
<feature type="region of interest" description="Disordered" evidence="1">
    <location>
        <begin position="19"/>
        <end position="50"/>
    </location>
</feature>
<feature type="compositionally biased region" description="Polar residues" evidence="1">
    <location>
        <begin position="37"/>
        <end position="49"/>
    </location>
</feature>
<gene>
    <name evidence="2" type="ORF">EMH_0006520</name>
</gene>
<dbReference type="EMBL" id="HG735511">
    <property type="protein sequence ID" value="CDJ36047.1"/>
    <property type="molecule type" value="Genomic_DNA"/>
</dbReference>
<organism evidence="2 3">
    <name type="scientific">Eimeria mitis</name>
    <dbReference type="NCBI Taxonomy" id="44415"/>
    <lineage>
        <taxon>Eukaryota</taxon>
        <taxon>Sar</taxon>
        <taxon>Alveolata</taxon>
        <taxon>Apicomplexa</taxon>
        <taxon>Conoidasida</taxon>
        <taxon>Coccidia</taxon>
        <taxon>Eucoccidiorida</taxon>
        <taxon>Eimeriorina</taxon>
        <taxon>Eimeriidae</taxon>
        <taxon>Eimeria</taxon>
    </lineage>
</organism>
<dbReference type="OrthoDB" id="333735at2759"/>
<proteinExistence type="predicted"/>
<evidence type="ECO:0008006" key="4">
    <source>
        <dbReference type="Google" id="ProtNLM"/>
    </source>
</evidence>
<accession>U6KIG9</accession>
<evidence type="ECO:0000256" key="1">
    <source>
        <dbReference type="SAM" id="MobiDB-lite"/>
    </source>
</evidence>